<dbReference type="InterPro" id="IPR049469">
    <property type="entry name" value="RRP40_KH-I"/>
</dbReference>
<dbReference type="InterPro" id="IPR004088">
    <property type="entry name" value="KH_dom_type_1"/>
</dbReference>
<dbReference type="FunFam" id="2.40.50.100:FF:000073">
    <property type="entry name" value="Putative Exosome complex component RRP40"/>
    <property type="match status" value="1"/>
</dbReference>
<dbReference type="GO" id="GO:0000467">
    <property type="term" value="P:exonucleolytic trimming to generate mature 3'-end of 5.8S rRNA from tricistronic rRNA transcript (SSU-rRNA, 5.8S rRNA, LSU-rRNA)"/>
    <property type="evidence" value="ECO:0007669"/>
    <property type="project" value="TreeGrafter"/>
</dbReference>
<dbReference type="Pfam" id="PF21262">
    <property type="entry name" value="RRP40_S1"/>
    <property type="match status" value="1"/>
</dbReference>
<evidence type="ECO:0000256" key="3">
    <source>
        <dbReference type="ARBA" id="ARBA00022884"/>
    </source>
</evidence>
<dbReference type="GO" id="GO:0071038">
    <property type="term" value="P:TRAMP-dependent tRNA surveillance pathway"/>
    <property type="evidence" value="ECO:0007669"/>
    <property type="project" value="TreeGrafter"/>
</dbReference>
<dbReference type="GO" id="GO:0071035">
    <property type="term" value="P:nuclear polyadenylation-dependent rRNA catabolic process"/>
    <property type="evidence" value="ECO:0007669"/>
    <property type="project" value="TreeGrafter"/>
</dbReference>
<dbReference type="Pfam" id="PF15985">
    <property type="entry name" value="KH_6"/>
    <property type="match status" value="1"/>
</dbReference>
<dbReference type="GO" id="GO:0003723">
    <property type="term" value="F:RNA binding"/>
    <property type="evidence" value="ECO:0007669"/>
    <property type="project" value="UniProtKB-KW"/>
</dbReference>
<dbReference type="Gene3D" id="3.30.1370.10">
    <property type="entry name" value="K Homology domain, type 1"/>
    <property type="match status" value="1"/>
</dbReference>
<dbReference type="OrthoDB" id="340500at2759"/>
<dbReference type="Gene3D" id="2.40.50.140">
    <property type="entry name" value="Nucleic acid-binding proteins"/>
    <property type="match status" value="1"/>
</dbReference>
<evidence type="ECO:0000313" key="7">
    <source>
        <dbReference type="Proteomes" id="UP000799766"/>
    </source>
</evidence>
<feature type="domain" description="K Homology" evidence="4">
    <location>
        <begin position="166"/>
        <end position="219"/>
    </location>
</feature>
<dbReference type="AlphaFoldDB" id="A0A6A6P9T0"/>
<dbReference type="Proteomes" id="UP000799766">
    <property type="component" value="Unassembled WGS sequence"/>
</dbReference>
<evidence type="ECO:0000313" key="6">
    <source>
        <dbReference type="EMBL" id="KAF2460695.1"/>
    </source>
</evidence>
<keyword evidence="2" id="KW-0271">Exosome</keyword>
<keyword evidence="7" id="KW-1185">Reference proteome</keyword>
<evidence type="ECO:0000256" key="2">
    <source>
        <dbReference type="ARBA" id="ARBA00022835"/>
    </source>
</evidence>
<dbReference type="GO" id="GO:0034475">
    <property type="term" value="P:U4 snRNA 3'-end processing"/>
    <property type="evidence" value="ECO:0007669"/>
    <property type="project" value="TreeGrafter"/>
</dbReference>
<dbReference type="GO" id="GO:0071051">
    <property type="term" value="P:poly(A)-dependent snoRNA 3'-end processing"/>
    <property type="evidence" value="ECO:0007669"/>
    <property type="project" value="TreeGrafter"/>
</dbReference>
<dbReference type="CDD" id="cd22526">
    <property type="entry name" value="KH-I_Rrp40"/>
    <property type="match status" value="1"/>
</dbReference>
<proteinExistence type="predicted"/>
<dbReference type="InterPro" id="IPR041054">
    <property type="entry name" value="Rrp40_N_euk"/>
</dbReference>
<evidence type="ECO:0000259" key="4">
    <source>
        <dbReference type="Pfam" id="PF15985"/>
    </source>
</evidence>
<evidence type="ECO:0000259" key="5">
    <source>
        <dbReference type="Pfam" id="PF18311"/>
    </source>
</evidence>
<dbReference type="EMBL" id="MU001673">
    <property type="protein sequence ID" value="KAF2460695.1"/>
    <property type="molecule type" value="Genomic_DNA"/>
</dbReference>
<accession>A0A6A6P9T0</accession>
<dbReference type="GO" id="GO:0000176">
    <property type="term" value="C:nuclear exosome (RNase complex)"/>
    <property type="evidence" value="ECO:0007669"/>
    <property type="project" value="TreeGrafter"/>
</dbReference>
<dbReference type="SUPFAM" id="SSF50249">
    <property type="entry name" value="Nucleic acid-binding proteins"/>
    <property type="match status" value="1"/>
</dbReference>
<evidence type="ECO:0008006" key="8">
    <source>
        <dbReference type="Google" id="ProtNLM"/>
    </source>
</evidence>
<dbReference type="InterPro" id="IPR012340">
    <property type="entry name" value="NA-bd_OB-fold"/>
</dbReference>
<dbReference type="InterPro" id="IPR036612">
    <property type="entry name" value="KH_dom_type_1_sf"/>
</dbReference>
<protein>
    <recommendedName>
        <fullName evidence="8">Ribosomal RNA-processing protein 40</fullName>
    </recommendedName>
</protein>
<gene>
    <name evidence="6" type="ORF">BDY21DRAFT_298904</name>
</gene>
<dbReference type="GO" id="GO:0000177">
    <property type="term" value="C:cytoplasmic exosome (RNase complex)"/>
    <property type="evidence" value="ECO:0007669"/>
    <property type="project" value="TreeGrafter"/>
</dbReference>
<dbReference type="GO" id="GO:0071034">
    <property type="term" value="P:CUT catabolic process"/>
    <property type="evidence" value="ECO:0007669"/>
    <property type="project" value="TreeGrafter"/>
</dbReference>
<name>A0A6A6P9T0_9PEZI</name>
<dbReference type="SUPFAM" id="SSF54791">
    <property type="entry name" value="Eukaryotic type KH-domain (KH-domain type I)"/>
    <property type="match status" value="1"/>
</dbReference>
<organism evidence="6 7">
    <name type="scientific">Lineolata rhizophorae</name>
    <dbReference type="NCBI Taxonomy" id="578093"/>
    <lineage>
        <taxon>Eukaryota</taxon>
        <taxon>Fungi</taxon>
        <taxon>Dikarya</taxon>
        <taxon>Ascomycota</taxon>
        <taxon>Pezizomycotina</taxon>
        <taxon>Dothideomycetes</taxon>
        <taxon>Dothideomycetes incertae sedis</taxon>
        <taxon>Lineolatales</taxon>
        <taxon>Lineolataceae</taxon>
        <taxon>Lineolata</taxon>
    </lineage>
</organism>
<dbReference type="Pfam" id="PF18311">
    <property type="entry name" value="Rrp40_N"/>
    <property type="match status" value="1"/>
</dbReference>
<feature type="domain" description="Exosome complex exonuclease Rrp40 N-terminal" evidence="5">
    <location>
        <begin position="30"/>
        <end position="69"/>
    </location>
</feature>
<comment type="subcellular location">
    <subcellularLocation>
        <location evidence="1">Nucleus</location>
    </subcellularLocation>
</comment>
<evidence type="ECO:0000256" key="1">
    <source>
        <dbReference type="ARBA" id="ARBA00004123"/>
    </source>
</evidence>
<dbReference type="InterPro" id="IPR026699">
    <property type="entry name" value="Exosome_RNA_bind1/RRP40/RRP4"/>
</dbReference>
<dbReference type="PANTHER" id="PTHR21321:SF1">
    <property type="entry name" value="EXOSOME COMPLEX COMPONENT RRP40"/>
    <property type="match status" value="1"/>
</dbReference>
<reference evidence="6" key="1">
    <citation type="journal article" date="2020" name="Stud. Mycol.">
        <title>101 Dothideomycetes genomes: a test case for predicting lifestyles and emergence of pathogens.</title>
        <authorList>
            <person name="Haridas S."/>
            <person name="Albert R."/>
            <person name="Binder M."/>
            <person name="Bloem J."/>
            <person name="Labutti K."/>
            <person name="Salamov A."/>
            <person name="Andreopoulos B."/>
            <person name="Baker S."/>
            <person name="Barry K."/>
            <person name="Bills G."/>
            <person name="Bluhm B."/>
            <person name="Cannon C."/>
            <person name="Castanera R."/>
            <person name="Culley D."/>
            <person name="Daum C."/>
            <person name="Ezra D."/>
            <person name="Gonzalez J."/>
            <person name="Henrissat B."/>
            <person name="Kuo A."/>
            <person name="Liang C."/>
            <person name="Lipzen A."/>
            <person name="Lutzoni F."/>
            <person name="Magnuson J."/>
            <person name="Mondo S."/>
            <person name="Nolan M."/>
            <person name="Ohm R."/>
            <person name="Pangilinan J."/>
            <person name="Park H.-J."/>
            <person name="Ramirez L."/>
            <person name="Alfaro M."/>
            <person name="Sun H."/>
            <person name="Tritt A."/>
            <person name="Yoshinaga Y."/>
            <person name="Zwiers L.-H."/>
            <person name="Turgeon B."/>
            <person name="Goodwin S."/>
            <person name="Spatafora J."/>
            <person name="Crous P."/>
            <person name="Grigoriev I."/>
        </authorList>
    </citation>
    <scope>NUCLEOTIDE SEQUENCE</scope>
    <source>
        <strain evidence="6">ATCC 16933</strain>
    </source>
</reference>
<dbReference type="PANTHER" id="PTHR21321">
    <property type="entry name" value="PNAS-3 RELATED"/>
    <property type="match status" value="1"/>
</dbReference>
<sequence>MSVTAPVVVLPGDEIPPERLPQSRTGKKALTLGPGLRHIPPRTIAATVPGPLGIDSRKNAIWVDNTSGRYIPRAADLVVAQVRRSTPEAYLCALAPHGRLALLPHLAFAGATRKTRPQLAAGALAYARVVAAPPAAEPELDCGADPGGAALGRGDGAAGLGPLRGGSVCDVSLGMARRLLAATRGGEDGLVLLEELGKVLKFEVAVGRNGRVWVDGEDTRATVVVGRAIAKVDEEGLGPEGQRRVVRELVREVKGEGLKSGV</sequence>
<keyword evidence="3" id="KW-0694">RNA-binding</keyword>